<dbReference type="AlphaFoldDB" id="A0A6P1M9R0"/>
<name>A0A6P1M9R0_9BACT</name>
<dbReference type="RefSeq" id="WP_160628985.1">
    <property type="nucleotide sequence ID" value="NZ_CP047593.1"/>
</dbReference>
<evidence type="ECO:0000313" key="1">
    <source>
        <dbReference type="EMBL" id="QHI69803.1"/>
    </source>
</evidence>
<proteinExistence type="predicted"/>
<protein>
    <submittedName>
        <fullName evidence="1">Uncharacterized protein</fullName>
    </submittedName>
</protein>
<organism evidence="1 2">
    <name type="scientific">Tichowtungia aerotolerans</name>
    <dbReference type="NCBI Taxonomy" id="2697043"/>
    <lineage>
        <taxon>Bacteria</taxon>
        <taxon>Pseudomonadati</taxon>
        <taxon>Kiritimatiellota</taxon>
        <taxon>Tichowtungiia</taxon>
        <taxon>Tichowtungiales</taxon>
        <taxon>Tichowtungiaceae</taxon>
        <taxon>Tichowtungia</taxon>
    </lineage>
</organism>
<dbReference type="EMBL" id="CP047593">
    <property type="protein sequence ID" value="QHI69803.1"/>
    <property type="molecule type" value="Genomic_DNA"/>
</dbReference>
<keyword evidence="2" id="KW-1185">Reference proteome</keyword>
<dbReference type="KEGG" id="taer:GT409_10190"/>
<gene>
    <name evidence="1" type="ORF">GT409_10190</name>
</gene>
<reference evidence="1 2" key="1">
    <citation type="submission" date="2020-01" db="EMBL/GenBank/DDBJ databases">
        <title>Ponticoccus aerotolerans gen. nov., sp. nov., an anaerobic bacterium and proposal of Ponticoccusceae fam. nov., Ponticoccusles ord. nov. and Ponticoccuse classis nov. in the phylum Kiritimatiellaeota.</title>
        <authorList>
            <person name="Zhou L.Y."/>
            <person name="Du Z.J."/>
        </authorList>
    </citation>
    <scope>NUCLEOTIDE SEQUENCE [LARGE SCALE GENOMIC DNA]</scope>
    <source>
        <strain evidence="1 2">S-5007</strain>
    </source>
</reference>
<sequence>MKRREFIAKNLGAGLAVSTGAICGGLPASSADLNYDSQKKWPLDAQGAVPPDEVRLLAGYIGTYHAPEGAMPRSGGWKAVYDMLKFDAPPSYKKKKVAAPVMYNSSLGQVAISRSGRDPEYHIQMAYSPTAAVEEVDGQLYCNTDDVASICNYEMTWRCSSRDPHITYLRKEIGRVGSGELTVSTPAYTDRFRIQKSLTSLWTLMDAVRFLPAQAGWKKNFDLYMDLSSLRRNQVLQYSKESVIQTAGGNVPVSFYRQLGEGIEPIHYAVDEQKRPLFITQGQLGWGLNRIEII</sequence>
<accession>A0A6P1M9R0</accession>
<evidence type="ECO:0000313" key="2">
    <source>
        <dbReference type="Proteomes" id="UP000464954"/>
    </source>
</evidence>
<dbReference type="Proteomes" id="UP000464954">
    <property type="component" value="Chromosome"/>
</dbReference>